<name>A0A3S5BRT0_9PLAT</name>
<dbReference type="InterPro" id="IPR026983">
    <property type="entry name" value="DHC"/>
</dbReference>
<proteinExistence type="predicted"/>
<evidence type="ECO:0000313" key="2">
    <source>
        <dbReference type="EMBL" id="VEL15314.1"/>
    </source>
</evidence>
<accession>A0A3S5BRT0</accession>
<dbReference type="InterPro" id="IPR004273">
    <property type="entry name" value="Dynein_heavy_D6_P-loop"/>
</dbReference>
<dbReference type="AlphaFoldDB" id="A0A3S5BRT0"/>
<gene>
    <name evidence="2" type="ORF">PXEA_LOCUS8754</name>
</gene>
<dbReference type="GO" id="GO:0051959">
    <property type="term" value="F:dynein light intermediate chain binding"/>
    <property type="evidence" value="ECO:0007669"/>
    <property type="project" value="InterPro"/>
</dbReference>
<reference evidence="2" key="1">
    <citation type="submission" date="2018-11" db="EMBL/GenBank/DDBJ databases">
        <authorList>
            <consortium name="Pathogen Informatics"/>
        </authorList>
    </citation>
    <scope>NUCLEOTIDE SEQUENCE</scope>
</reference>
<dbReference type="PANTHER" id="PTHR22878:SF68">
    <property type="entry name" value="DYNEIN HEAVY CHAIN 6, AXONEMAL-LIKE"/>
    <property type="match status" value="1"/>
</dbReference>
<dbReference type="Proteomes" id="UP000784294">
    <property type="component" value="Unassembled WGS sequence"/>
</dbReference>
<protein>
    <recommendedName>
        <fullName evidence="1">Dynein heavy chain region D6 P-loop domain-containing protein</fullName>
    </recommendedName>
</protein>
<dbReference type="GO" id="GO:0008569">
    <property type="term" value="F:minus-end-directed microtubule motor activity"/>
    <property type="evidence" value="ECO:0007669"/>
    <property type="project" value="InterPro"/>
</dbReference>
<evidence type="ECO:0000259" key="1">
    <source>
        <dbReference type="Pfam" id="PF03028"/>
    </source>
</evidence>
<dbReference type="Gene3D" id="1.10.8.1220">
    <property type="match status" value="1"/>
</dbReference>
<comment type="caution">
    <text evidence="2">The sequence shown here is derived from an EMBL/GenBank/DDBJ whole genome shotgun (WGS) entry which is preliminary data.</text>
</comment>
<dbReference type="GO" id="GO:0045505">
    <property type="term" value="F:dynein intermediate chain binding"/>
    <property type="evidence" value="ECO:0007669"/>
    <property type="project" value="InterPro"/>
</dbReference>
<dbReference type="GO" id="GO:0030286">
    <property type="term" value="C:dynein complex"/>
    <property type="evidence" value="ECO:0007669"/>
    <property type="project" value="InterPro"/>
</dbReference>
<evidence type="ECO:0000313" key="3">
    <source>
        <dbReference type="Proteomes" id="UP000784294"/>
    </source>
</evidence>
<dbReference type="PANTHER" id="PTHR22878">
    <property type="entry name" value="DYNEIN HEAVY CHAIN 6, AXONEMAL-LIKE-RELATED"/>
    <property type="match status" value="1"/>
</dbReference>
<dbReference type="Gene3D" id="3.40.50.300">
    <property type="entry name" value="P-loop containing nucleotide triphosphate hydrolases"/>
    <property type="match status" value="1"/>
</dbReference>
<feature type="domain" description="Dynein heavy chain region D6 P-loop" evidence="1">
    <location>
        <begin position="280"/>
        <end position="341"/>
    </location>
</feature>
<dbReference type="EMBL" id="CAAALY010024189">
    <property type="protein sequence ID" value="VEL15314.1"/>
    <property type="molecule type" value="Genomic_DNA"/>
</dbReference>
<dbReference type="InterPro" id="IPR027417">
    <property type="entry name" value="P-loop_NTPase"/>
</dbReference>
<organism evidence="2 3">
    <name type="scientific">Protopolystoma xenopodis</name>
    <dbReference type="NCBI Taxonomy" id="117903"/>
    <lineage>
        <taxon>Eukaryota</taxon>
        <taxon>Metazoa</taxon>
        <taxon>Spiralia</taxon>
        <taxon>Lophotrochozoa</taxon>
        <taxon>Platyhelminthes</taxon>
        <taxon>Monogenea</taxon>
        <taxon>Polyopisthocotylea</taxon>
        <taxon>Polystomatidea</taxon>
        <taxon>Polystomatidae</taxon>
        <taxon>Protopolystoma</taxon>
    </lineage>
</organism>
<dbReference type="Pfam" id="PF03028">
    <property type="entry name" value="Dynein_heavy"/>
    <property type="match status" value="1"/>
</dbReference>
<keyword evidence="3" id="KW-1185">Reference proteome</keyword>
<sequence length="378" mass="41986">MVHPQTFRLYLASITFHVSLPLGHPWGSTIEKSPRSDMLEQRIDILLSETTRAAYNNVARGLFESDKLVFSFLLCVQILRQAGQIDSASWSYLLTGAAGADRQRPEQPASTRAWLLPRQWRQLVDLAYNVPEPFKTLPDDIQRAHVWITIETKISTSTSISLASDSVSRSAAASSPSTTDEEDHPDASVPIATVCAVETGSDEVTNTVFRLDLTPEGLYTQDEPNWDAKLTGFQKLLVVASVCEERLVQAVTEFVRSSLGQQFTEPPSTDLSLLYEDMNNVTPLIFVLSTGSDPMSQFQRFAKEMNYSDRVQAVSLGQGQGPMAEKLMEVAVRSGDWIFLQVGLTFCSIHVLLFDSPAYNLALTSIFRRLSLLVTMLV</sequence>
<dbReference type="OrthoDB" id="10251809at2759"/>
<dbReference type="GO" id="GO:0007018">
    <property type="term" value="P:microtubule-based movement"/>
    <property type="evidence" value="ECO:0007669"/>
    <property type="project" value="InterPro"/>
</dbReference>